<evidence type="ECO:0000313" key="3">
    <source>
        <dbReference type="Proteomes" id="UP000217790"/>
    </source>
</evidence>
<proteinExistence type="predicted"/>
<accession>A0A2H3DKB8</accession>
<name>A0A2H3DKB8_ARMGA</name>
<organism evidence="2 3">
    <name type="scientific">Armillaria gallica</name>
    <name type="common">Bulbous honey fungus</name>
    <name type="synonym">Armillaria bulbosa</name>
    <dbReference type="NCBI Taxonomy" id="47427"/>
    <lineage>
        <taxon>Eukaryota</taxon>
        <taxon>Fungi</taxon>
        <taxon>Dikarya</taxon>
        <taxon>Basidiomycota</taxon>
        <taxon>Agaricomycotina</taxon>
        <taxon>Agaricomycetes</taxon>
        <taxon>Agaricomycetidae</taxon>
        <taxon>Agaricales</taxon>
        <taxon>Marasmiineae</taxon>
        <taxon>Physalacriaceae</taxon>
        <taxon>Armillaria</taxon>
    </lineage>
</organism>
<dbReference type="EMBL" id="KZ293652">
    <property type="protein sequence ID" value="PBK95659.1"/>
    <property type="molecule type" value="Genomic_DNA"/>
</dbReference>
<protein>
    <submittedName>
        <fullName evidence="2">Uncharacterized protein</fullName>
    </submittedName>
</protein>
<feature type="region of interest" description="Disordered" evidence="1">
    <location>
        <begin position="339"/>
        <end position="363"/>
    </location>
</feature>
<dbReference type="PANTHER" id="PTHR37015">
    <property type="entry name" value="REVERSE TRANSCRIPTASE DOMAIN-CONTAINING PROTEIN"/>
    <property type="match status" value="1"/>
</dbReference>
<gene>
    <name evidence="2" type="ORF">ARMGADRAFT_809714</name>
</gene>
<keyword evidence="3" id="KW-1185">Reference proteome</keyword>
<sequence>MASSSAFSQTLQYITSIKLVELERQRAACTRYVTETLELAKATGPDPIARVGVLIERIDAWTGLGSLVSQGISLDNYKAYLHQARSDPSITPAQVSHWADTLETQLHQAVTRYDYARLFGDLLGEWLQSGDSLAVADGAPSSEPMRQEKAEQQDRIQELIFTPKHVDTRAIEEYLDELFSSPDASAVLENLRRTLKTHGELLLRKSVGVDEMEELIKSLLARDLLSPEKAATLKGFLDNAVIIEEVTSVLNMQLARLDKWDWPEEGVAVEMRRHLSGKYRAYMDNEIMQALLFQYIGIQWSITFKRAFKAVAKSRAWKTETPVLSRAQLKRRNEQLGEALDGVGGSRGGGRGRGGPPVQCGGSRHLPASIEGKRRALQLGQFFMTQLPDEMEGETAYDEEPRAGEKPNQGMNAQQVLLRLVSTEAHLKKTLKGSCTIMRADLEWFGPSLPHDSILTVFKFFGMSDTWVEFFRKWLAAKLRFGSDGVRVRSRGVPIAHSLSVLCGEAVLFGMDFAVNQRAKGLYVYRIYDDFWYLSDDGVLCADAWREMNKYASLVGITFNMKKTGGVCVGAELEPSLPKGRVGWGFLVFEGRFVVDQASVDVHIQELRRQLASAKSVFGYVNALNKYLEFFRRNFAQPARCFGQEHADEVVSTFARIQRAVFAETDGSVVRKIQEMVEARFGVKDIPAGWCFLPTAEGGLDVVNPIVHVLTVRDSLAGDPSGVFAEHMRLDRDVYEAARTRWNGEAEFMPWEEYILGRETRLGYWAAAWEVLQAVGVSEQNAVGEWIVGLYSDEIMHRFGDLKIVEGTLIPVGMLSAFRNAKVAWDS</sequence>
<evidence type="ECO:0000256" key="1">
    <source>
        <dbReference type="SAM" id="MobiDB-lite"/>
    </source>
</evidence>
<feature type="compositionally biased region" description="Gly residues" evidence="1">
    <location>
        <begin position="342"/>
        <end position="355"/>
    </location>
</feature>
<dbReference type="STRING" id="47427.A0A2H3DKB8"/>
<dbReference type="InParanoid" id="A0A2H3DKB8"/>
<evidence type="ECO:0000313" key="2">
    <source>
        <dbReference type="EMBL" id="PBK95659.1"/>
    </source>
</evidence>
<dbReference type="Proteomes" id="UP000217790">
    <property type="component" value="Unassembled WGS sequence"/>
</dbReference>
<reference evidence="3" key="1">
    <citation type="journal article" date="2017" name="Nat. Ecol. Evol.">
        <title>Genome expansion and lineage-specific genetic innovations in the forest pathogenic fungi Armillaria.</title>
        <authorList>
            <person name="Sipos G."/>
            <person name="Prasanna A.N."/>
            <person name="Walter M.C."/>
            <person name="O'Connor E."/>
            <person name="Balint B."/>
            <person name="Krizsan K."/>
            <person name="Kiss B."/>
            <person name="Hess J."/>
            <person name="Varga T."/>
            <person name="Slot J."/>
            <person name="Riley R."/>
            <person name="Boka B."/>
            <person name="Rigling D."/>
            <person name="Barry K."/>
            <person name="Lee J."/>
            <person name="Mihaltcheva S."/>
            <person name="LaButti K."/>
            <person name="Lipzen A."/>
            <person name="Waldron R."/>
            <person name="Moloney N.M."/>
            <person name="Sperisen C."/>
            <person name="Kredics L."/>
            <person name="Vagvoelgyi C."/>
            <person name="Patrignani A."/>
            <person name="Fitzpatrick D."/>
            <person name="Nagy I."/>
            <person name="Doyle S."/>
            <person name="Anderson J.B."/>
            <person name="Grigoriev I.V."/>
            <person name="Gueldener U."/>
            <person name="Muensterkoetter M."/>
            <person name="Nagy L.G."/>
        </authorList>
    </citation>
    <scope>NUCLEOTIDE SEQUENCE [LARGE SCALE GENOMIC DNA]</scope>
    <source>
        <strain evidence="3">Ar21-2</strain>
    </source>
</reference>
<dbReference type="OMA" id="WNSYFAR"/>
<dbReference type="AlphaFoldDB" id="A0A2H3DKB8"/>
<dbReference type="OrthoDB" id="74545at2759"/>
<dbReference type="PANTHER" id="PTHR37015:SF2">
    <property type="entry name" value="REVERSE TRANSCRIPTASE DOMAIN-CONTAINING PROTEIN"/>
    <property type="match status" value="1"/>
</dbReference>